<dbReference type="InterPro" id="IPR013783">
    <property type="entry name" value="Ig-like_fold"/>
</dbReference>
<organism evidence="4 5">
    <name type="scientific">Mytilus coruscus</name>
    <name type="common">Sea mussel</name>
    <dbReference type="NCBI Taxonomy" id="42192"/>
    <lineage>
        <taxon>Eukaryota</taxon>
        <taxon>Metazoa</taxon>
        <taxon>Spiralia</taxon>
        <taxon>Lophotrochozoa</taxon>
        <taxon>Mollusca</taxon>
        <taxon>Bivalvia</taxon>
        <taxon>Autobranchia</taxon>
        <taxon>Pteriomorphia</taxon>
        <taxon>Mytilida</taxon>
        <taxon>Mytiloidea</taxon>
        <taxon>Mytilidae</taxon>
        <taxon>Mytilinae</taxon>
        <taxon>Mytilus</taxon>
    </lineage>
</organism>
<name>A0A6J8BVR3_MYTCO</name>
<dbReference type="AlphaFoldDB" id="A0A6J8BVR3"/>
<dbReference type="Proteomes" id="UP000507470">
    <property type="component" value="Unassembled WGS sequence"/>
</dbReference>
<feature type="domain" description="Ig-like" evidence="3">
    <location>
        <begin position="56"/>
        <end position="140"/>
    </location>
</feature>
<protein>
    <recommendedName>
        <fullName evidence="3">Ig-like domain-containing protein</fullName>
    </recommendedName>
</protein>
<evidence type="ECO:0000313" key="5">
    <source>
        <dbReference type="Proteomes" id="UP000507470"/>
    </source>
</evidence>
<dbReference type="OrthoDB" id="6071028at2759"/>
<feature type="region of interest" description="Disordered" evidence="1">
    <location>
        <begin position="233"/>
        <end position="254"/>
    </location>
</feature>
<dbReference type="Pfam" id="PF07686">
    <property type="entry name" value="V-set"/>
    <property type="match status" value="1"/>
</dbReference>
<dbReference type="InterPro" id="IPR003599">
    <property type="entry name" value="Ig_sub"/>
</dbReference>
<sequence>MCMCELIQLIWKLSILKRLTCFDEVMKIKIAVVFVLTNLFAIAENLEKTLIHTTIGDTITLECPLLSQNLSAQWVFLDTEIVLSDGLQINPKINNETSSPKFKITGNPELGEYNLKINDVDIQDKGDYKCDTEINGKPMSKFFSLIIGEYPQINNSDEYTTAIQYQKSEGFSVYKLIMIFMSVISCIFILPLVAAGLLKVIRSNHGLNETDTDIERAPAFLYETVNDTGVIRPPLSGPPRSNITNSRPSEHTLEPERSVALYADSSYVQSRSYATQLSVHISDIFLDNADSETSSTQSLGTNLGLVCEPPYINHYHPLVRSLGLQKSSINYDDYSLT</sequence>
<dbReference type="PROSITE" id="PS50835">
    <property type="entry name" value="IG_LIKE"/>
    <property type="match status" value="1"/>
</dbReference>
<evidence type="ECO:0000313" key="4">
    <source>
        <dbReference type="EMBL" id="CAC5386759.1"/>
    </source>
</evidence>
<evidence type="ECO:0000259" key="3">
    <source>
        <dbReference type="PROSITE" id="PS50835"/>
    </source>
</evidence>
<accession>A0A6J8BVR3</accession>
<dbReference type="InterPro" id="IPR013106">
    <property type="entry name" value="Ig_V-set"/>
</dbReference>
<keyword evidence="2" id="KW-0812">Transmembrane</keyword>
<reference evidence="4 5" key="1">
    <citation type="submission" date="2020-06" db="EMBL/GenBank/DDBJ databases">
        <authorList>
            <person name="Li R."/>
            <person name="Bekaert M."/>
        </authorList>
    </citation>
    <scope>NUCLEOTIDE SEQUENCE [LARGE SCALE GENOMIC DNA]</scope>
    <source>
        <strain evidence="5">wild</strain>
    </source>
</reference>
<keyword evidence="2" id="KW-0472">Membrane</keyword>
<proteinExistence type="predicted"/>
<keyword evidence="5" id="KW-1185">Reference proteome</keyword>
<dbReference type="InterPro" id="IPR007110">
    <property type="entry name" value="Ig-like_dom"/>
</dbReference>
<keyword evidence="2" id="KW-1133">Transmembrane helix</keyword>
<dbReference type="Gene3D" id="2.60.40.10">
    <property type="entry name" value="Immunoglobulins"/>
    <property type="match status" value="1"/>
</dbReference>
<dbReference type="SMART" id="SM00409">
    <property type="entry name" value="IG"/>
    <property type="match status" value="1"/>
</dbReference>
<feature type="transmembrane region" description="Helical" evidence="2">
    <location>
        <begin position="176"/>
        <end position="198"/>
    </location>
</feature>
<dbReference type="SUPFAM" id="SSF48726">
    <property type="entry name" value="Immunoglobulin"/>
    <property type="match status" value="1"/>
</dbReference>
<gene>
    <name evidence="4" type="ORF">MCOR_22161</name>
</gene>
<dbReference type="EMBL" id="CACVKT020003887">
    <property type="protein sequence ID" value="CAC5386759.1"/>
    <property type="molecule type" value="Genomic_DNA"/>
</dbReference>
<dbReference type="InterPro" id="IPR036179">
    <property type="entry name" value="Ig-like_dom_sf"/>
</dbReference>
<evidence type="ECO:0000256" key="1">
    <source>
        <dbReference type="SAM" id="MobiDB-lite"/>
    </source>
</evidence>
<evidence type="ECO:0000256" key="2">
    <source>
        <dbReference type="SAM" id="Phobius"/>
    </source>
</evidence>